<feature type="region of interest" description="Disordered" evidence="1">
    <location>
        <begin position="24"/>
        <end position="48"/>
    </location>
</feature>
<reference evidence="3" key="1">
    <citation type="journal article" date="2021" name="Science">
        <title>Hunting the eagle killer: A cyanobacterial neurotoxin causes vacuolar myelinopathy.</title>
        <authorList>
            <person name="Breinlinger S."/>
            <person name="Phillips T.J."/>
            <person name="Haram B.N."/>
            <person name="Mares J."/>
            <person name="Martinez Yerena J.A."/>
            <person name="Hrouzek P."/>
            <person name="Sobotka R."/>
            <person name="Henderson W.M."/>
            <person name="Schmieder P."/>
            <person name="Williams S.M."/>
            <person name="Lauderdale J.D."/>
            <person name="Wilde H.D."/>
            <person name="Gerrin W."/>
            <person name="Kust A."/>
            <person name="Washington J.W."/>
            <person name="Wagner C."/>
            <person name="Geier B."/>
            <person name="Liebeke M."/>
            <person name="Enke H."/>
            <person name="Niedermeyer T.H.J."/>
            <person name="Wilde S.B."/>
        </authorList>
    </citation>
    <scope>NUCLEOTIDE SEQUENCE [LARGE SCALE GENOMIC DNA]</scope>
    <source>
        <strain evidence="3">Thurmond2011</strain>
    </source>
</reference>
<evidence type="ECO:0000313" key="3">
    <source>
        <dbReference type="Proteomes" id="UP000667802"/>
    </source>
</evidence>
<evidence type="ECO:0000313" key="2">
    <source>
        <dbReference type="EMBL" id="MDR9894343.1"/>
    </source>
</evidence>
<dbReference type="EMBL" id="JAALHA020000002">
    <property type="protein sequence ID" value="MDR9894343.1"/>
    <property type="molecule type" value="Genomic_DNA"/>
</dbReference>
<sequence length="91" mass="10338">MLPLIFTAQINISPHSLPSPLFVTPNSHQKVDNSRQKQQIQQQEEQLNTQQRRYELKIQDLQSLPSSRIDCHPISTPVPGVDPDPISCSRP</sequence>
<keyword evidence="3" id="KW-1185">Reference proteome</keyword>
<protein>
    <submittedName>
        <fullName evidence="2">Uncharacterized protein</fullName>
    </submittedName>
</protein>
<gene>
    <name evidence="2" type="ORF">G7B40_007120</name>
</gene>
<organism evidence="2 3">
    <name type="scientific">Aetokthonos hydrillicola Thurmond2011</name>
    <dbReference type="NCBI Taxonomy" id="2712845"/>
    <lineage>
        <taxon>Bacteria</taxon>
        <taxon>Bacillati</taxon>
        <taxon>Cyanobacteriota</taxon>
        <taxon>Cyanophyceae</taxon>
        <taxon>Nostocales</taxon>
        <taxon>Hapalosiphonaceae</taxon>
        <taxon>Aetokthonos</taxon>
    </lineage>
</organism>
<evidence type="ECO:0000256" key="1">
    <source>
        <dbReference type="SAM" id="MobiDB-lite"/>
    </source>
</evidence>
<dbReference type="Proteomes" id="UP000667802">
    <property type="component" value="Unassembled WGS sequence"/>
</dbReference>
<feature type="compositionally biased region" description="Low complexity" evidence="1">
    <location>
        <begin position="36"/>
        <end position="48"/>
    </location>
</feature>
<proteinExistence type="predicted"/>
<comment type="caution">
    <text evidence="2">The sequence shown here is derived from an EMBL/GenBank/DDBJ whole genome shotgun (WGS) entry which is preliminary data.</text>
</comment>
<name>A0AAP5I701_9CYAN</name>
<dbReference type="RefSeq" id="WP_208349805.1">
    <property type="nucleotide sequence ID" value="NZ_JAALHA020000002.1"/>
</dbReference>
<dbReference type="AlphaFoldDB" id="A0AAP5I701"/>
<accession>A0AAP5I701</accession>
<feature type="region of interest" description="Disordered" evidence="1">
    <location>
        <begin position="67"/>
        <end position="91"/>
    </location>
</feature>